<dbReference type="InterPro" id="IPR043140">
    <property type="entry name" value="Ribosomal_uS14_sf"/>
</dbReference>
<keyword evidence="12" id="KW-1185">Reference proteome</keyword>
<dbReference type="PANTHER" id="PTHR12010:SF2">
    <property type="entry name" value="40S RIBOSOMAL PROTEIN S29"/>
    <property type="match status" value="1"/>
</dbReference>
<evidence type="ECO:0000256" key="4">
    <source>
        <dbReference type="ARBA" id="ARBA00022833"/>
    </source>
</evidence>
<feature type="compositionally biased region" description="Basic and acidic residues" evidence="10">
    <location>
        <begin position="85"/>
        <end position="103"/>
    </location>
</feature>
<dbReference type="Proteomes" id="UP000472272">
    <property type="component" value="Chromosome 1"/>
</dbReference>
<evidence type="ECO:0000256" key="2">
    <source>
        <dbReference type="ARBA" id="ARBA00009083"/>
    </source>
</evidence>
<dbReference type="InterPro" id="IPR018271">
    <property type="entry name" value="Ribosomal_uS14_CS"/>
</dbReference>
<evidence type="ECO:0000256" key="1">
    <source>
        <dbReference type="ARBA" id="ARBA00001947"/>
    </source>
</evidence>
<dbReference type="GO" id="GO:0008270">
    <property type="term" value="F:zinc ion binding"/>
    <property type="evidence" value="ECO:0007669"/>
    <property type="project" value="InterPro"/>
</dbReference>
<evidence type="ECO:0000256" key="10">
    <source>
        <dbReference type="SAM" id="MobiDB-lite"/>
    </source>
</evidence>
<dbReference type="Gene3D" id="4.10.830.10">
    <property type="entry name" value="30s Ribosomal Protein S14, Chain N"/>
    <property type="match status" value="1"/>
</dbReference>
<sequence length="190" mass="20991">AQAIRQTQPPGVAGLQARATAPGWQKRRQKRLLARRALTSRERGRGWAGGGAGRRSVRGEGRGLGRRGARRESLFLQAAERRGREALGSARRDVRGEGAELGRARGTPGEALPPLQARVRSGARPFPPRQAPSKMGHQQLYWSHPSHGPLPLPPSRVCSNRHGLIRKYGLNMCRQCFRQYAKDIGFIKLD</sequence>
<dbReference type="GO" id="GO:0002181">
    <property type="term" value="P:cytoplasmic translation"/>
    <property type="evidence" value="ECO:0007669"/>
    <property type="project" value="TreeGrafter"/>
</dbReference>
<feature type="region of interest" description="Disordered" evidence="10">
    <location>
        <begin position="85"/>
        <end position="134"/>
    </location>
</feature>
<keyword evidence="4" id="KW-0862">Zinc</keyword>
<organism evidence="11 12">
    <name type="scientific">Podarcis muralis</name>
    <name type="common">Wall lizard</name>
    <name type="synonym">Lacerta muralis</name>
    <dbReference type="NCBI Taxonomy" id="64176"/>
    <lineage>
        <taxon>Eukaryota</taxon>
        <taxon>Metazoa</taxon>
        <taxon>Chordata</taxon>
        <taxon>Craniata</taxon>
        <taxon>Vertebrata</taxon>
        <taxon>Euteleostomi</taxon>
        <taxon>Lepidosauria</taxon>
        <taxon>Squamata</taxon>
        <taxon>Bifurcata</taxon>
        <taxon>Unidentata</taxon>
        <taxon>Episquamata</taxon>
        <taxon>Laterata</taxon>
        <taxon>Lacertibaenia</taxon>
        <taxon>Lacertidae</taxon>
        <taxon>Podarcis</taxon>
    </lineage>
</organism>
<reference evidence="11 12" key="1">
    <citation type="journal article" date="2019" name="Proc. Natl. Acad. Sci. U.S.A.">
        <title>Regulatory changes in pterin and carotenoid genes underlie balanced color polymorphisms in the wall lizard.</title>
        <authorList>
            <person name="Andrade P."/>
            <person name="Pinho C."/>
            <person name="Perez I de Lanuza G."/>
            <person name="Afonso S."/>
            <person name="Brejcha J."/>
            <person name="Rubin C.J."/>
            <person name="Wallerman O."/>
            <person name="Pereira P."/>
            <person name="Sabatino S.J."/>
            <person name="Bellati A."/>
            <person name="Pellitteri-Rosa D."/>
            <person name="Bosakova Z."/>
            <person name="Bunikis I."/>
            <person name="Carretero M.A."/>
            <person name="Feiner N."/>
            <person name="Marsik P."/>
            <person name="Pauperio F."/>
            <person name="Salvi D."/>
            <person name="Soler L."/>
            <person name="While G.M."/>
            <person name="Uller T."/>
            <person name="Font E."/>
            <person name="Andersson L."/>
            <person name="Carneiro M."/>
        </authorList>
    </citation>
    <scope>NUCLEOTIDE SEQUENCE</scope>
</reference>
<dbReference type="PROSITE" id="PS00527">
    <property type="entry name" value="RIBOSOMAL_S14"/>
    <property type="match status" value="1"/>
</dbReference>
<comment type="cofactor">
    <cofactor evidence="1">
        <name>Zn(2+)</name>
        <dbReference type="ChEBI" id="CHEBI:29105"/>
    </cofactor>
</comment>
<feature type="region of interest" description="Disordered" evidence="10">
    <location>
        <begin position="1"/>
        <end position="69"/>
    </location>
</feature>
<dbReference type="InterPro" id="IPR039744">
    <property type="entry name" value="RIbosomal_uS14_euk_arc"/>
</dbReference>
<evidence type="ECO:0000313" key="12">
    <source>
        <dbReference type="Proteomes" id="UP000472272"/>
    </source>
</evidence>
<proteinExistence type="inferred from homology"/>
<evidence type="ECO:0000256" key="9">
    <source>
        <dbReference type="ARBA" id="ARBA00045746"/>
    </source>
</evidence>
<dbReference type="Pfam" id="PF00253">
    <property type="entry name" value="Ribosomal_S14"/>
    <property type="match status" value="1"/>
</dbReference>
<dbReference type="GeneTree" id="ENSGT00940000161931"/>
<accession>A0A670HKN6</accession>
<keyword evidence="6" id="KW-0687">Ribonucleoprotein</keyword>
<feature type="compositionally biased region" description="Basic residues" evidence="10">
    <location>
        <begin position="25"/>
        <end position="34"/>
    </location>
</feature>
<dbReference type="AlphaFoldDB" id="A0A670HKN6"/>
<name>A0A670HKN6_PODMU</name>
<dbReference type="InterPro" id="IPR001209">
    <property type="entry name" value="Ribosomal_uS14"/>
</dbReference>
<dbReference type="GO" id="GO:0022627">
    <property type="term" value="C:cytosolic small ribosomal subunit"/>
    <property type="evidence" value="ECO:0007669"/>
    <property type="project" value="TreeGrafter"/>
</dbReference>
<dbReference type="Ensembl" id="ENSPMRT00000000031.1">
    <property type="protein sequence ID" value="ENSPMRP00000000030.1"/>
    <property type="gene ID" value="ENSPMRG00000000025.1"/>
</dbReference>
<reference evidence="11" key="3">
    <citation type="submission" date="2025-09" db="UniProtKB">
        <authorList>
            <consortium name="Ensembl"/>
        </authorList>
    </citation>
    <scope>IDENTIFICATION</scope>
</reference>
<evidence type="ECO:0000256" key="8">
    <source>
        <dbReference type="ARBA" id="ARBA00035455"/>
    </source>
</evidence>
<reference evidence="11" key="2">
    <citation type="submission" date="2025-08" db="UniProtKB">
        <authorList>
            <consortium name="Ensembl"/>
        </authorList>
    </citation>
    <scope>IDENTIFICATION</scope>
</reference>
<protein>
    <recommendedName>
        <fullName evidence="7">Small ribosomal subunit protein uS14</fullName>
    </recommendedName>
    <alternativeName>
        <fullName evidence="8">40S ribosomal protein S29</fullName>
    </alternativeName>
</protein>
<evidence type="ECO:0000256" key="5">
    <source>
        <dbReference type="ARBA" id="ARBA00022980"/>
    </source>
</evidence>
<evidence type="ECO:0000256" key="6">
    <source>
        <dbReference type="ARBA" id="ARBA00023274"/>
    </source>
</evidence>
<dbReference type="FunFam" id="4.10.830.10:FF:000002">
    <property type="entry name" value="40S ribosomal protein S29"/>
    <property type="match status" value="1"/>
</dbReference>
<evidence type="ECO:0000256" key="3">
    <source>
        <dbReference type="ARBA" id="ARBA00011542"/>
    </source>
</evidence>
<dbReference type="GO" id="GO:0003735">
    <property type="term" value="F:structural constituent of ribosome"/>
    <property type="evidence" value="ECO:0007669"/>
    <property type="project" value="InterPro"/>
</dbReference>
<keyword evidence="5" id="KW-0689">Ribosomal protein</keyword>
<comment type="function">
    <text evidence="9">Component of the small ribosomal subunit. The ribosome is a large ribonucleoprotein complex responsible for the synthesis of proteins in the cell.</text>
</comment>
<evidence type="ECO:0000256" key="7">
    <source>
        <dbReference type="ARBA" id="ARBA00035167"/>
    </source>
</evidence>
<dbReference type="PANTHER" id="PTHR12010">
    <property type="entry name" value="40S RIBOSOMAL PROTEIN S29"/>
    <property type="match status" value="1"/>
</dbReference>
<comment type="similarity">
    <text evidence="2">Belongs to the universal ribosomal protein uS14 family.</text>
</comment>
<comment type="subunit">
    <text evidence="3">Component of the 40S small ribosomal subunit.</text>
</comment>
<evidence type="ECO:0000313" key="11">
    <source>
        <dbReference type="Ensembl" id="ENSPMRP00000000030.1"/>
    </source>
</evidence>